<evidence type="ECO:0000313" key="3">
    <source>
        <dbReference type="Proteomes" id="UP000095281"/>
    </source>
</evidence>
<evidence type="ECO:0000313" key="4">
    <source>
        <dbReference type="WBParaSite" id="MhA1_Contig1377.frz3.gene2"/>
    </source>
</evidence>
<accession>A0A1I8B4K8</accession>
<dbReference type="Proteomes" id="UP000095281">
    <property type="component" value="Unplaced"/>
</dbReference>
<organism evidence="3 4">
    <name type="scientific">Meloidogyne hapla</name>
    <name type="common">Root-knot nematode worm</name>
    <dbReference type="NCBI Taxonomy" id="6305"/>
    <lineage>
        <taxon>Eukaryota</taxon>
        <taxon>Metazoa</taxon>
        <taxon>Ecdysozoa</taxon>
        <taxon>Nematoda</taxon>
        <taxon>Chromadorea</taxon>
        <taxon>Rhabditida</taxon>
        <taxon>Tylenchina</taxon>
        <taxon>Tylenchomorpha</taxon>
        <taxon>Tylenchoidea</taxon>
        <taxon>Meloidogynidae</taxon>
        <taxon>Meloidogyninae</taxon>
        <taxon>Meloidogyne</taxon>
    </lineage>
</organism>
<name>A0A1I8B4K8_MELHA</name>
<feature type="compositionally biased region" description="Acidic residues" evidence="1">
    <location>
        <begin position="103"/>
        <end position="121"/>
    </location>
</feature>
<feature type="region of interest" description="Disordered" evidence="1">
    <location>
        <begin position="98"/>
        <end position="150"/>
    </location>
</feature>
<feature type="region of interest" description="Disordered" evidence="1">
    <location>
        <begin position="61"/>
        <end position="82"/>
    </location>
</feature>
<reference evidence="4" key="1">
    <citation type="submission" date="2016-11" db="UniProtKB">
        <authorList>
            <consortium name="WormBaseParasite"/>
        </authorList>
    </citation>
    <scope>IDENTIFICATION</scope>
</reference>
<protein>
    <submittedName>
        <fullName evidence="4">Uncharacterized protein</fullName>
    </submittedName>
</protein>
<keyword evidence="3" id="KW-1185">Reference proteome</keyword>
<keyword evidence="2" id="KW-0812">Transmembrane</keyword>
<proteinExistence type="predicted"/>
<keyword evidence="2" id="KW-1133">Transmembrane helix</keyword>
<evidence type="ECO:0000256" key="1">
    <source>
        <dbReference type="SAM" id="MobiDB-lite"/>
    </source>
</evidence>
<sequence>MKNLSKNFFKLPVILIIIQILLYFTSIKAHFMNEINLFNKEEVENEVEEFKEVKEVKESWSKVEEFSEHESSGNDYLLDKEEENKEVIEGEGSSFSFAKNKIEEEDENERNEEVEEENGEKEEERREGKDEVEEEIKEEEDKRQSFSSSSDWNMANGNRWWTNFDGFRDNWNGFWKWNRNDFMSKNREKGWWGDNEENSNNKLFNWDELMEKDKLDKKVNVEKSKEECNKNINGLIPINGILPRIYGQSLNGFNGIEDKNKIKKNSNEDIIITDKIIKEKKVEKEENMEEKKENSNGFSWGGLLHGIENIAKNVVNDVEKSEEDKGNNLQGILDGIGNVAKKFVKETSNEINKINDLSEKEEKKEFIEKEEIVEVKTEKKKEEINENKEKSKGMVTQ</sequence>
<dbReference type="AlphaFoldDB" id="A0A1I8B4K8"/>
<keyword evidence="2" id="KW-0472">Membrane</keyword>
<feature type="region of interest" description="Disordered" evidence="1">
    <location>
        <begin position="377"/>
        <end position="397"/>
    </location>
</feature>
<dbReference type="WBParaSite" id="MhA1_Contig1377.frz3.gene2">
    <property type="protein sequence ID" value="MhA1_Contig1377.frz3.gene2"/>
    <property type="gene ID" value="MhA1_Contig1377.frz3.gene2"/>
</dbReference>
<evidence type="ECO:0000256" key="2">
    <source>
        <dbReference type="SAM" id="Phobius"/>
    </source>
</evidence>
<feature type="transmembrane region" description="Helical" evidence="2">
    <location>
        <begin position="7"/>
        <end position="25"/>
    </location>
</feature>